<keyword evidence="8" id="KW-1185">Reference proteome</keyword>
<comment type="caution">
    <text evidence="7">The sequence shown here is derived from an EMBL/GenBank/DDBJ whole genome shotgun (WGS) entry which is preliminary data.</text>
</comment>
<sequence>MKPVGFIGLGQMGAPMARTLLDWPGGLVVHDSRQEAMLPFTEQGAKAAGTAEEVARSAEVISIMVLDDQQVEQLVAGPRGLLDTAAPGTVIAVHSTISDTTAQRLAETAKGTGVEIVDAPVSGGAGGAAQGRLATMVGASEAAFARCEEPFRRWAELVVHTGEPGSGTRAKLARNLLHFVAFTAAAEAQRLAEAAGIDLVDLGKVVRHSDSVTGGPGAIMLRSSTAALAPDDDWYPILTHVRDLGEKDLRLALDLGTRLGVELPLAGYALEHFAEGLGVAERTEEGTR</sequence>
<dbReference type="Gene3D" id="3.40.50.720">
    <property type="entry name" value="NAD(P)-binding Rossmann-like Domain"/>
    <property type="match status" value="1"/>
</dbReference>
<evidence type="ECO:0000313" key="8">
    <source>
        <dbReference type="Proteomes" id="UP000545493"/>
    </source>
</evidence>
<dbReference type="InterPro" id="IPR015815">
    <property type="entry name" value="HIBADH-related"/>
</dbReference>
<keyword evidence="3" id="KW-0520">NAD</keyword>
<dbReference type="RefSeq" id="WP_167177409.1">
    <property type="nucleotide sequence ID" value="NZ_JAAOYM010000003.1"/>
</dbReference>
<dbReference type="InterPro" id="IPR036291">
    <property type="entry name" value="NAD(P)-bd_dom_sf"/>
</dbReference>
<evidence type="ECO:0000256" key="3">
    <source>
        <dbReference type="ARBA" id="ARBA00023027"/>
    </source>
</evidence>
<protein>
    <submittedName>
        <fullName evidence="7">3-hydroxyisobutyrate dehydrogenase</fullName>
        <ecNumber evidence="7">1.1.1.31</ecNumber>
    </submittedName>
</protein>
<dbReference type="EMBL" id="JAAOYM010000003">
    <property type="protein sequence ID" value="NIJ14885.1"/>
    <property type="molecule type" value="Genomic_DNA"/>
</dbReference>
<proteinExistence type="inferred from homology"/>
<evidence type="ECO:0000259" key="6">
    <source>
        <dbReference type="Pfam" id="PF14833"/>
    </source>
</evidence>
<evidence type="ECO:0000256" key="4">
    <source>
        <dbReference type="PIRSR" id="PIRSR000103-1"/>
    </source>
</evidence>
<dbReference type="Pfam" id="PF14833">
    <property type="entry name" value="NAD_binding_11"/>
    <property type="match status" value="1"/>
</dbReference>
<feature type="domain" description="3-hydroxyisobutyrate dehydrogenase-like NAD-binding" evidence="6">
    <location>
        <begin position="165"/>
        <end position="276"/>
    </location>
</feature>
<dbReference type="PANTHER" id="PTHR43060:SF15">
    <property type="entry name" value="3-HYDROXYISOBUTYRATE DEHYDROGENASE-LIKE 1, MITOCHONDRIAL-RELATED"/>
    <property type="match status" value="1"/>
</dbReference>
<dbReference type="GO" id="GO:0008442">
    <property type="term" value="F:3-hydroxyisobutyrate dehydrogenase activity"/>
    <property type="evidence" value="ECO:0007669"/>
    <property type="project" value="UniProtKB-EC"/>
</dbReference>
<feature type="active site" evidence="4">
    <location>
        <position position="171"/>
    </location>
</feature>
<dbReference type="GO" id="GO:0051287">
    <property type="term" value="F:NAD binding"/>
    <property type="evidence" value="ECO:0007669"/>
    <property type="project" value="InterPro"/>
</dbReference>
<dbReference type="InterPro" id="IPR006115">
    <property type="entry name" value="6PGDH_NADP-bd"/>
</dbReference>
<dbReference type="GO" id="GO:0050661">
    <property type="term" value="F:NADP binding"/>
    <property type="evidence" value="ECO:0007669"/>
    <property type="project" value="InterPro"/>
</dbReference>
<dbReference type="InterPro" id="IPR008927">
    <property type="entry name" value="6-PGluconate_DH-like_C_sf"/>
</dbReference>
<comment type="similarity">
    <text evidence="1">Belongs to the HIBADH-related family.</text>
</comment>
<dbReference type="InterPro" id="IPR013328">
    <property type="entry name" value="6PGD_dom2"/>
</dbReference>
<dbReference type="SUPFAM" id="SSF48179">
    <property type="entry name" value="6-phosphogluconate dehydrogenase C-terminal domain-like"/>
    <property type="match status" value="1"/>
</dbReference>
<dbReference type="PANTHER" id="PTHR43060">
    <property type="entry name" value="3-HYDROXYISOBUTYRATE DEHYDROGENASE-LIKE 1, MITOCHONDRIAL-RELATED"/>
    <property type="match status" value="1"/>
</dbReference>
<reference evidence="7 8" key="1">
    <citation type="submission" date="2020-03" db="EMBL/GenBank/DDBJ databases">
        <title>Sequencing the genomes of 1000 actinobacteria strains.</title>
        <authorList>
            <person name="Klenk H.-P."/>
        </authorList>
    </citation>
    <scope>NUCLEOTIDE SEQUENCE [LARGE SCALE GENOMIC DNA]</scope>
    <source>
        <strain evidence="7 8">DSM 45685</strain>
    </source>
</reference>
<dbReference type="Pfam" id="PF03446">
    <property type="entry name" value="NAD_binding_2"/>
    <property type="match status" value="1"/>
</dbReference>
<dbReference type="InterPro" id="IPR029154">
    <property type="entry name" value="HIBADH-like_NADP-bd"/>
</dbReference>
<dbReference type="Gene3D" id="1.10.1040.10">
    <property type="entry name" value="N-(1-d-carboxylethyl)-l-norvaline Dehydrogenase, domain 2"/>
    <property type="match status" value="1"/>
</dbReference>
<evidence type="ECO:0000259" key="5">
    <source>
        <dbReference type="Pfam" id="PF03446"/>
    </source>
</evidence>
<evidence type="ECO:0000256" key="1">
    <source>
        <dbReference type="ARBA" id="ARBA00009080"/>
    </source>
</evidence>
<evidence type="ECO:0000313" key="7">
    <source>
        <dbReference type="EMBL" id="NIJ14885.1"/>
    </source>
</evidence>
<dbReference type="Proteomes" id="UP000545493">
    <property type="component" value="Unassembled WGS sequence"/>
</dbReference>
<evidence type="ECO:0000256" key="2">
    <source>
        <dbReference type="ARBA" id="ARBA00023002"/>
    </source>
</evidence>
<gene>
    <name evidence="7" type="ORF">FHU38_005293</name>
</gene>
<dbReference type="SUPFAM" id="SSF51735">
    <property type="entry name" value="NAD(P)-binding Rossmann-fold domains"/>
    <property type="match status" value="1"/>
</dbReference>
<dbReference type="AlphaFoldDB" id="A0A7X5UVI3"/>
<dbReference type="EC" id="1.1.1.31" evidence="7"/>
<organism evidence="7 8">
    <name type="scientific">Saccharomonospora amisosensis</name>
    <dbReference type="NCBI Taxonomy" id="1128677"/>
    <lineage>
        <taxon>Bacteria</taxon>
        <taxon>Bacillati</taxon>
        <taxon>Actinomycetota</taxon>
        <taxon>Actinomycetes</taxon>
        <taxon>Pseudonocardiales</taxon>
        <taxon>Pseudonocardiaceae</taxon>
        <taxon>Saccharomonospora</taxon>
    </lineage>
</organism>
<accession>A0A7X5UVI3</accession>
<dbReference type="PIRSF" id="PIRSF000103">
    <property type="entry name" value="HIBADH"/>
    <property type="match status" value="1"/>
</dbReference>
<feature type="domain" description="6-phosphogluconate dehydrogenase NADP-binding" evidence="5">
    <location>
        <begin position="4"/>
        <end position="162"/>
    </location>
</feature>
<name>A0A7X5UVI3_9PSEU</name>
<keyword evidence="2 7" id="KW-0560">Oxidoreductase</keyword>